<dbReference type="Proteomes" id="UP000092445">
    <property type="component" value="Unassembled WGS sequence"/>
</dbReference>
<sequence>MMRKHVSIAEIDKQLLLFNNSPGCDADAAGVVDHDLVWLFATLSPVLPDTRFCVASAYCSPSLDQVAFAVLGQAFYAILPFDFYHLACKARTSSTIDNNCNSSRPSAYSNSACRMRTSILLQEITNYWNMVKSCKANSLLSIFNFCNFCSAAGFSASSMGGPVGRGNLLRHNCMRKFCITDSRSCKAERNSLDSLRFDRVVSVPHSEAPLRRLPVVAFCDIAISSVCLRVTHMRSCFSVCNIFFLTCNTYTEDQITTQCNGSQLIINH</sequence>
<evidence type="ECO:0000313" key="2">
    <source>
        <dbReference type="Proteomes" id="UP000092445"/>
    </source>
</evidence>
<dbReference type="EnsemblMetazoa" id="GPAI038354-RA">
    <property type="protein sequence ID" value="GPAI038354-PA"/>
    <property type="gene ID" value="GPAI038354"/>
</dbReference>
<reference evidence="2" key="1">
    <citation type="submission" date="2014-03" db="EMBL/GenBank/DDBJ databases">
        <authorList>
            <person name="Aksoy S."/>
            <person name="Warren W."/>
            <person name="Wilson R.K."/>
        </authorList>
    </citation>
    <scope>NUCLEOTIDE SEQUENCE [LARGE SCALE GENOMIC DNA]</scope>
    <source>
        <strain evidence="2">IAEA</strain>
    </source>
</reference>
<organism evidence="1 2">
    <name type="scientific">Glossina pallidipes</name>
    <name type="common">Tsetse fly</name>
    <dbReference type="NCBI Taxonomy" id="7398"/>
    <lineage>
        <taxon>Eukaryota</taxon>
        <taxon>Metazoa</taxon>
        <taxon>Ecdysozoa</taxon>
        <taxon>Arthropoda</taxon>
        <taxon>Hexapoda</taxon>
        <taxon>Insecta</taxon>
        <taxon>Pterygota</taxon>
        <taxon>Neoptera</taxon>
        <taxon>Endopterygota</taxon>
        <taxon>Diptera</taxon>
        <taxon>Brachycera</taxon>
        <taxon>Muscomorpha</taxon>
        <taxon>Hippoboscoidea</taxon>
        <taxon>Glossinidae</taxon>
        <taxon>Glossina</taxon>
    </lineage>
</organism>
<reference evidence="1" key="2">
    <citation type="submission" date="2020-05" db="UniProtKB">
        <authorList>
            <consortium name="EnsemblMetazoa"/>
        </authorList>
    </citation>
    <scope>IDENTIFICATION</scope>
    <source>
        <strain evidence="1">IAEA</strain>
    </source>
</reference>
<keyword evidence="2" id="KW-1185">Reference proteome</keyword>
<name>A0A1B0A9C6_GLOPL</name>
<accession>A0A1B0A9C6</accession>
<evidence type="ECO:0000313" key="1">
    <source>
        <dbReference type="EnsemblMetazoa" id="GPAI038354-PA"/>
    </source>
</evidence>
<dbReference type="VEuPathDB" id="VectorBase:GPAI038354"/>
<proteinExistence type="predicted"/>
<protein>
    <submittedName>
        <fullName evidence="1">Uncharacterized protein</fullName>
    </submittedName>
</protein>
<dbReference type="AlphaFoldDB" id="A0A1B0A9C6"/>